<dbReference type="KEGG" id="nno:NONO_c39610"/>
<evidence type="ECO:0000313" key="2">
    <source>
        <dbReference type="Proteomes" id="UP000019150"/>
    </source>
</evidence>
<evidence type="ECO:0008006" key="3">
    <source>
        <dbReference type="Google" id="ProtNLM"/>
    </source>
</evidence>
<dbReference type="STRING" id="1415166.NONO_c39610"/>
<accession>W5THA3</accession>
<dbReference type="Pfam" id="PF10604">
    <property type="entry name" value="Polyketide_cyc2"/>
    <property type="match status" value="1"/>
</dbReference>
<organism evidence="1 2">
    <name type="scientific">Nocardia nova SH22a</name>
    <dbReference type="NCBI Taxonomy" id="1415166"/>
    <lineage>
        <taxon>Bacteria</taxon>
        <taxon>Bacillati</taxon>
        <taxon>Actinomycetota</taxon>
        <taxon>Actinomycetes</taxon>
        <taxon>Mycobacteriales</taxon>
        <taxon>Nocardiaceae</taxon>
        <taxon>Nocardia</taxon>
    </lineage>
</organism>
<dbReference type="CDD" id="cd07822">
    <property type="entry name" value="SRPBCC_4"/>
    <property type="match status" value="1"/>
</dbReference>
<dbReference type="HOGENOM" id="CLU_069867_1_0_11"/>
<dbReference type="AlphaFoldDB" id="W5THA3"/>
<proteinExistence type="predicted"/>
<name>W5THA3_9NOCA</name>
<evidence type="ECO:0000313" key="1">
    <source>
        <dbReference type="EMBL" id="AHH18745.1"/>
    </source>
</evidence>
<sequence>MAFEIDETVEIDAPVDVVWEVLTDLGSYGEWNPFVTECHSTLTPGDPIEMLVVLGGPKPRKQREYIRTNTPGIEFSYSMKPVPLGALHSRRSHTLTPLDGGRCRYRSHFELGGWLQPVVSGSMGKALHTGFGGMTAAVKERAEKLR</sequence>
<dbReference type="EMBL" id="CP006850">
    <property type="protein sequence ID" value="AHH18745.1"/>
    <property type="molecule type" value="Genomic_DNA"/>
</dbReference>
<dbReference type="SUPFAM" id="SSF55961">
    <property type="entry name" value="Bet v1-like"/>
    <property type="match status" value="1"/>
</dbReference>
<dbReference type="Proteomes" id="UP000019150">
    <property type="component" value="Chromosome"/>
</dbReference>
<dbReference type="OrthoDB" id="191189at2"/>
<keyword evidence="2" id="KW-1185">Reference proteome</keyword>
<dbReference type="PATRIC" id="fig|1415166.3.peg.4065"/>
<dbReference type="eggNOG" id="COG3832">
    <property type="taxonomic scope" value="Bacteria"/>
</dbReference>
<reference evidence="1 2" key="1">
    <citation type="journal article" date="2014" name="Appl. Environ. Microbiol.">
        <title>Insights into the Microbial Degradation of Rubber and Gutta-Percha by Analysis of the Complete Genome of Nocardia nova SH22a.</title>
        <authorList>
            <person name="Luo Q."/>
            <person name="Hiessl S."/>
            <person name="Poehlein A."/>
            <person name="Daniel R."/>
            <person name="Steinbuchel A."/>
        </authorList>
    </citation>
    <scope>NUCLEOTIDE SEQUENCE [LARGE SCALE GENOMIC DNA]</scope>
    <source>
        <strain evidence="1">SH22a</strain>
    </source>
</reference>
<dbReference type="InterPro" id="IPR019587">
    <property type="entry name" value="Polyketide_cyclase/dehydratase"/>
</dbReference>
<dbReference type="Gene3D" id="3.30.530.20">
    <property type="match status" value="1"/>
</dbReference>
<gene>
    <name evidence="1" type="ORF">NONO_c39610</name>
</gene>
<dbReference type="InterPro" id="IPR023393">
    <property type="entry name" value="START-like_dom_sf"/>
</dbReference>
<dbReference type="RefSeq" id="WP_025350167.1">
    <property type="nucleotide sequence ID" value="NZ_CP006850.1"/>
</dbReference>
<protein>
    <recommendedName>
        <fullName evidence="3">SRPBCC domain-containing protein</fullName>
    </recommendedName>
</protein>